<dbReference type="GO" id="GO:0009244">
    <property type="term" value="P:lipopolysaccharide core region biosynthetic process"/>
    <property type="evidence" value="ECO:0007669"/>
    <property type="project" value="TreeGrafter"/>
</dbReference>
<evidence type="ECO:0000256" key="14">
    <source>
        <dbReference type="SAM" id="Phobius"/>
    </source>
</evidence>
<dbReference type="InterPro" id="IPR027417">
    <property type="entry name" value="P-loop_NTPase"/>
</dbReference>
<dbReference type="RefSeq" id="WP_103904528.1">
    <property type="nucleotide sequence ID" value="NZ_PQWB01000189.1"/>
</dbReference>
<sequence>MNLIEQHWYRPRGWLTALLAPLEGLFALLAALRRQAFRLGWKKSERLPVPVAVIGNINVGGVGKTPLTLALLEGFAARGVKVGVISRGYGGKADAPTEARRDSDPALVGDEPLLLAAAGAPVVVGRDRVAAGRHLLALHPEVQLILSDDGLQHYRLARDLEIAVLDGRRGLGNGRLLPNGPLREPASRLSSVDAVVVNGTGANLALPARLQRFAMTLSPGLCHALDDASRTRRAADFAGLRVAALAGIGHPQRFFDTLAGMGVAVERRLSFPDHHPFSAADIPADADAVIVTSKDAVKLARALHDAAQRARLWVLPVQATLAPDLCDWILARLKMEHGR</sequence>
<evidence type="ECO:0000256" key="11">
    <source>
        <dbReference type="ARBA" id="ARBA00023098"/>
    </source>
</evidence>
<feature type="binding site" evidence="13">
    <location>
        <begin position="58"/>
        <end position="65"/>
    </location>
    <ligand>
        <name>ATP</name>
        <dbReference type="ChEBI" id="CHEBI:30616"/>
    </ligand>
</feature>
<keyword evidence="6 13" id="KW-0441">Lipid A biosynthesis</keyword>
<dbReference type="GO" id="GO:0009245">
    <property type="term" value="P:lipid A biosynthetic process"/>
    <property type="evidence" value="ECO:0007669"/>
    <property type="project" value="UniProtKB-UniRule"/>
</dbReference>
<dbReference type="EC" id="2.7.1.130" evidence="3 13"/>
<dbReference type="NCBIfam" id="TIGR00682">
    <property type="entry name" value="lpxK"/>
    <property type="match status" value="1"/>
</dbReference>
<dbReference type="Pfam" id="PF02606">
    <property type="entry name" value="LpxK"/>
    <property type="match status" value="1"/>
</dbReference>
<dbReference type="GO" id="GO:0009029">
    <property type="term" value="F:lipid-A 4'-kinase activity"/>
    <property type="evidence" value="ECO:0007669"/>
    <property type="project" value="UniProtKB-UniRule"/>
</dbReference>
<evidence type="ECO:0000256" key="10">
    <source>
        <dbReference type="ARBA" id="ARBA00022840"/>
    </source>
</evidence>
<evidence type="ECO:0000256" key="7">
    <source>
        <dbReference type="ARBA" id="ARBA00022679"/>
    </source>
</evidence>
<comment type="function">
    <text evidence="1 13">Transfers the gamma-phosphate of ATP to the 4'-position of a tetraacyldisaccharide 1-phosphate intermediate (termed DS-1-P) to form tetraacyldisaccharide 1,4'-bis-phosphate (lipid IVA).</text>
</comment>
<dbReference type="GO" id="GO:0005524">
    <property type="term" value="F:ATP binding"/>
    <property type="evidence" value="ECO:0007669"/>
    <property type="project" value="UniProtKB-UniRule"/>
</dbReference>
<evidence type="ECO:0000256" key="12">
    <source>
        <dbReference type="ARBA" id="ARBA00029757"/>
    </source>
</evidence>
<evidence type="ECO:0000313" key="15">
    <source>
        <dbReference type="EMBL" id="POZ60018.1"/>
    </source>
</evidence>
<keyword evidence="7 13" id="KW-0808">Transferase</keyword>
<dbReference type="Proteomes" id="UP000237082">
    <property type="component" value="Unassembled WGS sequence"/>
</dbReference>
<dbReference type="PANTHER" id="PTHR42724">
    <property type="entry name" value="TETRAACYLDISACCHARIDE 4'-KINASE"/>
    <property type="match status" value="1"/>
</dbReference>
<dbReference type="EMBL" id="PQWB01000189">
    <property type="protein sequence ID" value="POZ60018.1"/>
    <property type="molecule type" value="Genomic_DNA"/>
</dbReference>
<keyword evidence="14" id="KW-0472">Membrane</keyword>
<keyword evidence="10 13" id="KW-0067">ATP-binding</keyword>
<evidence type="ECO:0000256" key="13">
    <source>
        <dbReference type="HAMAP-Rule" id="MF_00409"/>
    </source>
</evidence>
<name>A0A2S5DAE9_9NEIS</name>
<feature type="transmembrane region" description="Helical" evidence="14">
    <location>
        <begin position="12"/>
        <end position="32"/>
    </location>
</feature>
<comment type="caution">
    <text evidence="15">The sequence shown here is derived from an EMBL/GenBank/DDBJ whole genome shotgun (WGS) entry which is preliminary data.</text>
</comment>
<comment type="catalytic activity">
    <reaction evidence="13">
        <text>a lipid A disaccharide + ATP = a lipid IVA + ADP + H(+)</text>
        <dbReference type="Rhea" id="RHEA:67840"/>
        <dbReference type="ChEBI" id="CHEBI:15378"/>
        <dbReference type="ChEBI" id="CHEBI:30616"/>
        <dbReference type="ChEBI" id="CHEBI:176343"/>
        <dbReference type="ChEBI" id="CHEBI:176425"/>
        <dbReference type="ChEBI" id="CHEBI:456216"/>
        <dbReference type="EC" id="2.7.1.130"/>
    </reaction>
</comment>
<keyword evidence="5 13" id="KW-0444">Lipid biosynthesis</keyword>
<dbReference type="AlphaFoldDB" id="A0A2S5DAE9"/>
<evidence type="ECO:0000256" key="4">
    <source>
        <dbReference type="ARBA" id="ARBA00016436"/>
    </source>
</evidence>
<organism evidence="15 16">
    <name type="scientific">Chromobacterium alticapitis</name>
    <dbReference type="NCBI Taxonomy" id="2073169"/>
    <lineage>
        <taxon>Bacteria</taxon>
        <taxon>Pseudomonadati</taxon>
        <taxon>Pseudomonadota</taxon>
        <taxon>Betaproteobacteria</taxon>
        <taxon>Neisseriales</taxon>
        <taxon>Chromobacteriaceae</taxon>
        <taxon>Chromobacterium</taxon>
    </lineage>
</organism>
<dbReference type="InterPro" id="IPR003758">
    <property type="entry name" value="LpxK"/>
</dbReference>
<keyword evidence="14" id="KW-1133">Transmembrane helix</keyword>
<evidence type="ECO:0000256" key="6">
    <source>
        <dbReference type="ARBA" id="ARBA00022556"/>
    </source>
</evidence>
<evidence type="ECO:0000256" key="5">
    <source>
        <dbReference type="ARBA" id="ARBA00022516"/>
    </source>
</evidence>
<protein>
    <recommendedName>
        <fullName evidence="4 13">Tetraacyldisaccharide 4'-kinase</fullName>
        <ecNumber evidence="3 13">2.7.1.130</ecNumber>
    </recommendedName>
    <alternativeName>
        <fullName evidence="12 13">Lipid A 4'-kinase</fullName>
    </alternativeName>
</protein>
<comment type="pathway">
    <text evidence="2 13">Glycolipid biosynthesis; lipid IV(A) biosynthesis; lipid IV(A) from (3R)-3-hydroxytetradecanoyl-[acyl-carrier-protein] and UDP-N-acetyl-alpha-D-glucosamine: step 6/6.</text>
</comment>
<dbReference type="SUPFAM" id="SSF52540">
    <property type="entry name" value="P-loop containing nucleoside triphosphate hydrolases"/>
    <property type="match status" value="1"/>
</dbReference>
<evidence type="ECO:0000256" key="9">
    <source>
        <dbReference type="ARBA" id="ARBA00022777"/>
    </source>
</evidence>
<dbReference type="HAMAP" id="MF_00409">
    <property type="entry name" value="LpxK"/>
    <property type="match status" value="1"/>
</dbReference>
<dbReference type="OrthoDB" id="9766423at2"/>
<reference evidence="16" key="1">
    <citation type="submission" date="2018-02" db="EMBL/GenBank/DDBJ databases">
        <authorList>
            <person name="O'Hara-Hanley K."/>
            <person name="Soby S."/>
        </authorList>
    </citation>
    <scope>NUCLEOTIDE SEQUENCE [LARGE SCALE GENOMIC DNA]</scope>
    <source>
        <strain evidence="16">MWU14-2602</strain>
    </source>
</reference>
<keyword evidence="14" id="KW-0812">Transmembrane</keyword>
<comment type="similarity">
    <text evidence="13">Belongs to the LpxK family.</text>
</comment>
<evidence type="ECO:0000256" key="2">
    <source>
        <dbReference type="ARBA" id="ARBA00004870"/>
    </source>
</evidence>
<dbReference type="PANTHER" id="PTHR42724:SF1">
    <property type="entry name" value="TETRAACYLDISACCHARIDE 4'-KINASE, MITOCHONDRIAL-RELATED"/>
    <property type="match status" value="1"/>
</dbReference>
<accession>A0A2S5DAE9</accession>
<evidence type="ECO:0000256" key="1">
    <source>
        <dbReference type="ARBA" id="ARBA00002274"/>
    </source>
</evidence>
<evidence type="ECO:0000313" key="16">
    <source>
        <dbReference type="Proteomes" id="UP000237082"/>
    </source>
</evidence>
<keyword evidence="16" id="KW-1185">Reference proteome</keyword>
<gene>
    <name evidence="13" type="primary">lpxK</name>
    <name evidence="15" type="ORF">C2I19_21060</name>
</gene>
<proteinExistence type="inferred from homology"/>
<keyword evidence="11 13" id="KW-0443">Lipid metabolism</keyword>
<evidence type="ECO:0000256" key="8">
    <source>
        <dbReference type="ARBA" id="ARBA00022741"/>
    </source>
</evidence>
<dbReference type="UniPathway" id="UPA00359">
    <property type="reaction ID" value="UER00482"/>
</dbReference>
<keyword evidence="8 13" id="KW-0547">Nucleotide-binding</keyword>
<dbReference type="GO" id="GO:0005886">
    <property type="term" value="C:plasma membrane"/>
    <property type="evidence" value="ECO:0007669"/>
    <property type="project" value="TreeGrafter"/>
</dbReference>
<evidence type="ECO:0000256" key="3">
    <source>
        <dbReference type="ARBA" id="ARBA00012071"/>
    </source>
</evidence>
<keyword evidence="9 13" id="KW-0418">Kinase</keyword>